<evidence type="ECO:0000256" key="1">
    <source>
        <dbReference type="SAM" id="MobiDB-lite"/>
    </source>
</evidence>
<dbReference type="GO" id="GO:0006402">
    <property type="term" value="P:mRNA catabolic process"/>
    <property type="evidence" value="ECO:0007669"/>
    <property type="project" value="TreeGrafter"/>
</dbReference>
<sequence length="700" mass="75161">MHALFDDAGKFLAGRILSESDTSAQIELDSGKRVKAKTANILLKFDKPQPAELLAAARDVAAAVEPALAWEFAPEDEFGFADLARDYFSDTAPPAELAGMLMALQDAPHYFRRAGKGRFKKASAEVVQQALAAIEKKKQLQAQIDAWAAQLVAGTCPAPIGEQLYKILFKPDKNAPEYKAVVEASRSAQLAPLALLERAGAITSSYQFHWQRFLFEHFPRGTGFPELATPEPPQDLPLAEVQAFSIDDSATTEIDDALSLTGLGSGTVRLGIHIAAPGLGLVPGDALDRVARQRLSTVYMPGHKITMLPQEVVQRYTLDEGRANPAVSLYVTIDEATLSITGHETLLERVPVSVNLRHDQLDHIVTEAWLADPSIQVENTPQPLLDLRGQLSFLYRLARQLKAAREVVRGKPEAFNRPDYTFRLSGQSGKEPDGSETVEIGTRKRGAPLDLIVAEAAIVANSTWGQLLAEHGVPGIYRSQASLAPGVKVRMSTKALPHAGIGVKSYAWATSPLRRYVDLVNQWQVIACARHGKTAALAAPFKPKDAELFGVISNFDTTYGAYNAYQSGMERLWTLKYLQQNAITELDATVIRDAASGGLLLRADTLPLVLPALGPATLTRGARVRVRLGEIDEIGLDVHGTVLERLDDPQDARDDGPVDDDGEDDGAAAGPLAIAVDLQEGSADAAAGAGAGEPGPAAAA</sequence>
<dbReference type="GO" id="GO:0004540">
    <property type="term" value="F:RNA nuclease activity"/>
    <property type="evidence" value="ECO:0007669"/>
    <property type="project" value="InterPro"/>
</dbReference>
<dbReference type="RefSeq" id="WP_091568457.1">
    <property type="nucleotide sequence ID" value="NZ_FNHP01000003.1"/>
</dbReference>
<feature type="region of interest" description="Disordered" evidence="1">
    <location>
        <begin position="419"/>
        <end position="438"/>
    </location>
</feature>
<protein>
    <submittedName>
        <fullName evidence="3">Exoribonuclease-2</fullName>
    </submittedName>
</protein>
<feature type="compositionally biased region" description="Acidic residues" evidence="1">
    <location>
        <begin position="657"/>
        <end position="666"/>
    </location>
</feature>
<dbReference type="PANTHER" id="PTHR23355:SF9">
    <property type="entry name" value="DIS3-LIKE EXONUCLEASE 2"/>
    <property type="match status" value="1"/>
</dbReference>
<dbReference type="AlphaFoldDB" id="A0A1G9RNW0"/>
<dbReference type="InterPro" id="IPR012340">
    <property type="entry name" value="NA-bd_OB-fold"/>
</dbReference>
<dbReference type="SUPFAM" id="SSF50249">
    <property type="entry name" value="Nucleic acid-binding proteins"/>
    <property type="match status" value="1"/>
</dbReference>
<evidence type="ECO:0000259" key="2">
    <source>
        <dbReference type="SMART" id="SM00955"/>
    </source>
</evidence>
<dbReference type="PANTHER" id="PTHR23355">
    <property type="entry name" value="RIBONUCLEASE"/>
    <property type="match status" value="1"/>
</dbReference>
<reference evidence="4" key="1">
    <citation type="submission" date="2016-10" db="EMBL/GenBank/DDBJ databases">
        <authorList>
            <person name="Varghese N."/>
            <person name="Submissions S."/>
        </authorList>
    </citation>
    <scope>NUCLEOTIDE SEQUENCE [LARGE SCALE GENOMIC DNA]</scope>
    <source>
        <strain evidence="4">EPL6</strain>
    </source>
</reference>
<dbReference type="InterPro" id="IPR001900">
    <property type="entry name" value="RNase_II/R"/>
</dbReference>
<feature type="compositionally biased region" description="Basic and acidic residues" evidence="1">
    <location>
        <begin position="645"/>
        <end position="656"/>
    </location>
</feature>
<feature type="domain" description="RNB" evidence="2">
    <location>
        <begin position="235"/>
        <end position="531"/>
    </location>
</feature>
<feature type="region of interest" description="Disordered" evidence="1">
    <location>
        <begin position="645"/>
        <end position="674"/>
    </location>
</feature>
<organism evidence="3 4">
    <name type="scientific">Oryzisolibacter propanilivorax</name>
    <dbReference type="NCBI Taxonomy" id="1527607"/>
    <lineage>
        <taxon>Bacteria</taxon>
        <taxon>Pseudomonadati</taxon>
        <taxon>Pseudomonadota</taxon>
        <taxon>Betaproteobacteria</taxon>
        <taxon>Burkholderiales</taxon>
        <taxon>Comamonadaceae</taxon>
        <taxon>Oryzisolibacter</taxon>
    </lineage>
</organism>
<dbReference type="EMBL" id="FNHP01000003">
    <property type="protein sequence ID" value="SDM24883.1"/>
    <property type="molecule type" value="Genomic_DNA"/>
</dbReference>
<dbReference type="Pfam" id="PF00773">
    <property type="entry name" value="RNB"/>
    <property type="match status" value="2"/>
</dbReference>
<dbReference type="STRING" id="1527607.SAMN05428957_103395"/>
<name>A0A1G9RNW0_9BURK</name>
<dbReference type="InterPro" id="IPR050180">
    <property type="entry name" value="RNR_Ribonuclease"/>
</dbReference>
<dbReference type="GO" id="GO:0003723">
    <property type="term" value="F:RNA binding"/>
    <property type="evidence" value="ECO:0007669"/>
    <property type="project" value="InterPro"/>
</dbReference>
<evidence type="ECO:0000313" key="3">
    <source>
        <dbReference type="EMBL" id="SDM24883.1"/>
    </source>
</evidence>
<dbReference type="Proteomes" id="UP000198552">
    <property type="component" value="Unassembled WGS sequence"/>
</dbReference>
<keyword evidence="4" id="KW-1185">Reference proteome</keyword>
<proteinExistence type="predicted"/>
<dbReference type="OrthoDB" id="5288992at2"/>
<dbReference type="GO" id="GO:0005829">
    <property type="term" value="C:cytosol"/>
    <property type="evidence" value="ECO:0007669"/>
    <property type="project" value="TreeGrafter"/>
</dbReference>
<accession>A0A1G9RNW0</accession>
<evidence type="ECO:0000313" key="4">
    <source>
        <dbReference type="Proteomes" id="UP000198552"/>
    </source>
</evidence>
<gene>
    <name evidence="3" type="ORF">SAMN05428957_103395</name>
</gene>
<dbReference type="SMART" id="SM00955">
    <property type="entry name" value="RNB"/>
    <property type="match status" value="1"/>
</dbReference>